<reference evidence="3 5" key="2">
    <citation type="submission" date="2017-10" db="EMBL/GenBank/DDBJ databases">
        <title>The new phylogeny of genus Mycobacterium.</title>
        <authorList>
            <person name="Tortoli E."/>
            <person name="Trovato A."/>
            <person name="Cirillo D.M."/>
        </authorList>
    </citation>
    <scope>NUCLEOTIDE SEQUENCE [LARGE SCALE GENOMIC DNA]</scope>
    <source>
        <strain evidence="3 5">IP141170001</strain>
    </source>
</reference>
<evidence type="ECO:0000313" key="2">
    <source>
        <dbReference type="EMBL" id="OPE54496.1"/>
    </source>
</evidence>
<evidence type="ECO:0000313" key="5">
    <source>
        <dbReference type="Proteomes" id="UP000220340"/>
    </source>
</evidence>
<comment type="caution">
    <text evidence="3">The sequence shown here is derived from an EMBL/GenBank/DDBJ whole genome shotgun (WGS) entry which is preliminary data.</text>
</comment>
<feature type="transmembrane region" description="Helical" evidence="1">
    <location>
        <begin position="44"/>
        <end position="63"/>
    </location>
</feature>
<organism evidence="3 5">
    <name type="scientific">Mycolicibacterium diernhoferi</name>
    <dbReference type="NCBI Taxonomy" id="1801"/>
    <lineage>
        <taxon>Bacteria</taxon>
        <taxon>Bacillati</taxon>
        <taxon>Actinomycetota</taxon>
        <taxon>Actinomycetes</taxon>
        <taxon>Mycobacteriales</taxon>
        <taxon>Mycobacteriaceae</taxon>
        <taxon>Mycolicibacterium</taxon>
    </lineage>
</organism>
<dbReference type="EMBL" id="PDCR01000009">
    <property type="protein sequence ID" value="PEG54874.1"/>
    <property type="molecule type" value="Genomic_DNA"/>
</dbReference>
<evidence type="ECO:0000313" key="4">
    <source>
        <dbReference type="Proteomes" id="UP000191039"/>
    </source>
</evidence>
<evidence type="ECO:0000256" key="1">
    <source>
        <dbReference type="SAM" id="Phobius"/>
    </source>
</evidence>
<name>A0A1Q4HB36_9MYCO</name>
<feature type="transmembrane region" description="Helical" evidence="1">
    <location>
        <begin position="12"/>
        <end position="38"/>
    </location>
</feature>
<reference evidence="2 4" key="1">
    <citation type="submission" date="2016-09" db="EMBL/GenBank/DDBJ databases">
        <title>genome sequences of unsequenced Mycobacteria.</title>
        <authorList>
            <person name="Greninger A.L."/>
            <person name="Jerome K.R."/>
            <person name="Mcnair B."/>
            <person name="Wallis C."/>
            <person name="Fang F."/>
        </authorList>
    </citation>
    <scope>NUCLEOTIDE SEQUENCE [LARGE SCALE GENOMIC DNA]</scope>
    <source>
        <strain evidence="2 4">BM1</strain>
    </source>
</reference>
<evidence type="ECO:0000313" key="3">
    <source>
        <dbReference type="EMBL" id="PEG54874.1"/>
    </source>
</evidence>
<protein>
    <submittedName>
        <fullName evidence="3">Uncharacterized protein</fullName>
    </submittedName>
</protein>
<dbReference type="STRING" id="1801.BRW64_17315"/>
<keyword evidence="1" id="KW-0472">Membrane</keyword>
<keyword evidence="5" id="KW-1185">Reference proteome</keyword>
<keyword evidence="1" id="KW-0812">Transmembrane</keyword>
<gene>
    <name evidence="2" type="ORF">BV510_10020</name>
    <name evidence="3" type="ORF">CRI78_08485</name>
</gene>
<keyword evidence="1" id="KW-1133">Transmembrane helix</keyword>
<accession>A0A1Q4HB36</accession>
<dbReference type="AlphaFoldDB" id="A0A1Q4HB36"/>
<proteinExistence type="predicted"/>
<dbReference type="Proteomes" id="UP000220340">
    <property type="component" value="Unassembled WGS sequence"/>
</dbReference>
<dbReference type="Proteomes" id="UP000191039">
    <property type="component" value="Unassembled WGS sequence"/>
</dbReference>
<dbReference type="EMBL" id="MIJD01000082">
    <property type="protein sequence ID" value="OPE54496.1"/>
    <property type="molecule type" value="Genomic_DNA"/>
</dbReference>
<sequence>MGKESKMKKMSGGTVVYLGYVLILLGFVSLGATVAALAFGSPSLALAAGIALIVALGAGVAVIRRGLRIKGGIWAKPEADDRVESYLATYRTTADAVGDEPADVVKVRRAA</sequence>